<organism evidence="1 2">
    <name type="scientific">Diphasiastrum complanatum</name>
    <name type="common">Issler's clubmoss</name>
    <name type="synonym">Lycopodium complanatum</name>
    <dbReference type="NCBI Taxonomy" id="34168"/>
    <lineage>
        <taxon>Eukaryota</taxon>
        <taxon>Viridiplantae</taxon>
        <taxon>Streptophyta</taxon>
        <taxon>Embryophyta</taxon>
        <taxon>Tracheophyta</taxon>
        <taxon>Lycopodiopsida</taxon>
        <taxon>Lycopodiales</taxon>
        <taxon>Lycopodiaceae</taxon>
        <taxon>Lycopodioideae</taxon>
        <taxon>Diphasiastrum</taxon>
    </lineage>
</organism>
<dbReference type="Proteomes" id="UP001162992">
    <property type="component" value="Chromosome 12"/>
</dbReference>
<proteinExistence type="predicted"/>
<gene>
    <name evidence="1" type="ORF">O6H91_12G016300</name>
</gene>
<protein>
    <submittedName>
        <fullName evidence="1">Uncharacterized protein</fullName>
    </submittedName>
</protein>
<name>A0ACC2BZ42_DIPCM</name>
<evidence type="ECO:0000313" key="1">
    <source>
        <dbReference type="EMBL" id="KAJ7535045.1"/>
    </source>
</evidence>
<comment type="caution">
    <text evidence="1">The sequence shown here is derived from an EMBL/GenBank/DDBJ whole genome shotgun (WGS) entry which is preliminary data.</text>
</comment>
<reference evidence="2" key="1">
    <citation type="journal article" date="2024" name="Proc. Natl. Acad. Sci. U.S.A.">
        <title>Extraordinary preservation of gene collinearity over three hundred million years revealed in homosporous lycophytes.</title>
        <authorList>
            <person name="Li C."/>
            <person name="Wickell D."/>
            <person name="Kuo L.Y."/>
            <person name="Chen X."/>
            <person name="Nie B."/>
            <person name="Liao X."/>
            <person name="Peng D."/>
            <person name="Ji J."/>
            <person name="Jenkins J."/>
            <person name="Williams M."/>
            <person name="Shu S."/>
            <person name="Plott C."/>
            <person name="Barry K."/>
            <person name="Rajasekar S."/>
            <person name="Grimwood J."/>
            <person name="Han X."/>
            <person name="Sun S."/>
            <person name="Hou Z."/>
            <person name="He W."/>
            <person name="Dai G."/>
            <person name="Sun C."/>
            <person name="Schmutz J."/>
            <person name="Leebens-Mack J.H."/>
            <person name="Li F.W."/>
            <person name="Wang L."/>
        </authorList>
    </citation>
    <scope>NUCLEOTIDE SEQUENCE [LARGE SCALE GENOMIC DNA]</scope>
    <source>
        <strain evidence="2">cv. PW_Plant_1</strain>
    </source>
</reference>
<accession>A0ACC2BZ42</accession>
<keyword evidence="2" id="KW-1185">Reference proteome</keyword>
<evidence type="ECO:0000313" key="2">
    <source>
        <dbReference type="Proteomes" id="UP001162992"/>
    </source>
</evidence>
<sequence>MGLPPMSSLVTNLSSLFSRGYYKQLNNYLMLWKGDTEAPFESKAARPKGDDEPMDKDGLGSRLQEEKVKFLELYGEEYGYSNGAVSIDDLRTNEFTRLKGTTYLDHAGATLYSEAQMQAVFMEFSASLYGNPHSQSSSSKKTTDIIERARREVLSFFHAPEGEYKCIFTSGATAALKLVGEAFPWHQHSDFYYTMENHNSVLGIREYALARGATVTAVDVEPSTSEAKGQWPVSFRKRDSQNRFLKDDQNPLLEVDEVGLYNLFAFPSECNFSGVKFDLDLIKFIQDGGHVSPQRGRWLVLLDAAKGSATLPPDLSHFPADFVAVSFYKIFGYPTGLGALLVRSDTAKLLEKKYFGGGSVSVSIADVDFFKKRERLEHWLEDGTTSFLGIAALHHGFATINKLGASSIMKHTWALTRYTASRLAALRHWNGASVCALYGNHDNETRCHDAHSNQGPVVTFNLKRSDGSWVGYREVENLAILSGINLRTGCFCNPGACAKYLGLSNSDLKSNFEAGHVCWDDQDLIRGRPTGAVRISYAYMSSFEDCWALLEFIQKFFVEDSPILYMSSSIEEKVECYRDAENTNSFNTQDKQKVTSNPLFLESISVYPIKSCAGFSPMSWPLGDCGLLYDREWVIMGVDGTVLTQKKVPSMCLVRTSIDLSLGQMHVEAAHMDQGLDVSIFNDSSRVTEQVEVCGRRSDGEEVGPPISQWFSKALGLPCTLVRRKLKSRKIHFRPDVLARNPFQRNGVDAEQAKEMGFANEGQFLLVSKASLDDLNRRLSFSDEQHRHDDLKNRSHSIEASQFRPNIVVSGGKPYDEDNWQTMYINNAKFLVLGACNRCQMVNVNQSTGDTHPQSQPLLTLSSYRRVKGKILFGILLVQDGESQPGLELHISTMSRPENDFQRNNLLKVGSEVIISS</sequence>
<dbReference type="EMBL" id="CM055103">
    <property type="protein sequence ID" value="KAJ7535045.1"/>
    <property type="molecule type" value="Genomic_DNA"/>
</dbReference>